<evidence type="ECO:0000313" key="1">
    <source>
        <dbReference type="EMBL" id="SMO59614.1"/>
    </source>
</evidence>
<reference evidence="1 2" key="1">
    <citation type="submission" date="2017-05" db="EMBL/GenBank/DDBJ databases">
        <authorList>
            <person name="Varghese N."/>
            <person name="Submissions S."/>
        </authorList>
    </citation>
    <scope>NUCLEOTIDE SEQUENCE [LARGE SCALE GENOMIC DNA]</scope>
    <source>
        <strain evidence="1 2">DSM 21342</strain>
    </source>
</reference>
<dbReference type="AlphaFoldDB" id="A0A521CJM3"/>
<name>A0A521CJM3_9SPHI</name>
<organism evidence="1 2">
    <name type="scientific">Solitalea koreensis</name>
    <dbReference type="NCBI Taxonomy" id="543615"/>
    <lineage>
        <taxon>Bacteria</taxon>
        <taxon>Pseudomonadati</taxon>
        <taxon>Bacteroidota</taxon>
        <taxon>Sphingobacteriia</taxon>
        <taxon>Sphingobacteriales</taxon>
        <taxon>Sphingobacteriaceae</taxon>
        <taxon>Solitalea</taxon>
    </lineage>
</organism>
<proteinExistence type="predicted"/>
<dbReference type="Proteomes" id="UP000315971">
    <property type="component" value="Unassembled WGS sequence"/>
</dbReference>
<gene>
    <name evidence="1" type="ORF">SAMN06265350_104132</name>
</gene>
<sequence>MTFEEFFAKKKINLQALKKVQPELFDEFKTHFELMGEKSFDHSKKFWFNKLRREFLLQR</sequence>
<keyword evidence="2" id="KW-1185">Reference proteome</keyword>
<accession>A0A521CJM3</accession>
<protein>
    <submittedName>
        <fullName evidence="1">Uncharacterized protein</fullName>
    </submittedName>
</protein>
<dbReference type="EMBL" id="FXSZ01000004">
    <property type="protein sequence ID" value="SMO59614.1"/>
    <property type="molecule type" value="Genomic_DNA"/>
</dbReference>
<evidence type="ECO:0000313" key="2">
    <source>
        <dbReference type="Proteomes" id="UP000315971"/>
    </source>
</evidence>